<dbReference type="InterPro" id="IPR005081">
    <property type="entry name" value="SpoIIGA"/>
</dbReference>
<dbReference type="PIRSF" id="PIRSF018571">
    <property type="entry name" value="SpoIIGA"/>
    <property type="match status" value="1"/>
</dbReference>
<reference evidence="2 3" key="1">
    <citation type="submission" date="2023-07" db="EMBL/GenBank/DDBJ databases">
        <title>Genomic Encyclopedia of Type Strains, Phase IV (KMG-IV): sequencing the most valuable type-strain genomes for metagenomic binning, comparative biology and taxonomic classification.</title>
        <authorList>
            <person name="Goeker M."/>
        </authorList>
    </citation>
    <scope>NUCLEOTIDE SEQUENCE [LARGE SCALE GENOMIC DNA]</scope>
    <source>
        <strain evidence="2 3">DSM 12751</strain>
    </source>
</reference>
<dbReference type="Pfam" id="PF03419">
    <property type="entry name" value="Peptidase_U4"/>
    <property type="match status" value="1"/>
</dbReference>
<organism evidence="2 3">
    <name type="scientific">Caldalkalibacillus horti</name>
    <dbReference type="NCBI Taxonomy" id="77523"/>
    <lineage>
        <taxon>Bacteria</taxon>
        <taxon>Bacillati</taxon>
        <taxon>Bacillota</taxon>
        <taxon>Bacilli</taxon>
        <taxon>Bacillales</taxon>
        <taxon>Bacillaceae</taxon>
        <taxon>Caldalkalibacillus</taxon>
    </lineage>
</organism>
<dbReference type="RefSeq" id="WP_307390504.1">
    <property type="nucleotide sequence ID" value="NZ_BAAADK010000018.1"/>
</dbReference>
<gene>
    <name evidence="2" type="ORF">J2S11_000517</name>
</gene>
<dbReference type="GO" id="GO:0016787">
    <property type="term" value="F:hydrolase activity"/>
    <property type="evidence" value="ECO:0007669"/>
    <property type="project" value="UniProtKB-KW"/>
</dbReference>
<feature type="transmembrane region" description="Helical" evidence="1">
    <location>
        <begin position="58"/>
        <end position="78"/>
    </location>
</feature>
<keyword evidence="1" id="KW-0472">Membrane</keyword>
<name>A0ABT9VUF0_9BACI</name>
<protein>
    <submittedName>
        <fullName evidence="2">Stage II sporulation protein GA (Sporulation sigma-E factor processing peptidase)</fullName>
        <ecNumber evidence="2">3.4.23.-</ecNumber>
    </submittedName>
</protein>
<accession>A0ABT9VUF0</accession>
<proteinExistence type="predicted"/>
<evidence type="ECO:0000313" key="3">
    <source>
        <dbReference type="Proteomes" id="UP001235840"/>
    </source>
</evidence>
<feature type="transmembrane region" description="Helical" evidence="1">
    <location>
        <begin position="130"/>
        <end position="147"/>
    </location>
</feature>
<dbReference type="Proteomes" id="UP001235840">
    <property type="component" value="Unassembled WGS sequence"/>
</dbReference>
<keyword evidence="2" id="KW-0378">Hydrolase</keyword>
<keyword evidence="3" id="KW-1185">Reference proteome</keyword>
<evidence type="ECO:0000256" key="1">
    <source>
        <dbReference type="SAM" id="Phobius"/>
    </source>
</evidence>
<feature type="transmembrane region" description="Helical" evidence="1">
    <location>
        <begin position="6"/>
        <end position="26"/>
    </location>
</feature>
<sequence length="319" mass="36866">MYLYLDLIWLLNFCINILLLWLTSLFRKQAFTWWRISLAACLGSCYVLLLFFPPLQALFTWSVKALLSIFIIFIAFGFKHLRAFLSNFFTFYFVSFLTGGGILGLHFFFQSQHEVMNGILQTQSSGYGDPISWLFVVGGFIGMFWFSRSRWHQIEVTKRSVQELVEVEVSFGGHQIHCQGLVDTGNQLRDPVTKAPVMMLEQSCFEHVLPELLAKQLLDQDMMQGFNMEAVQEYEEWTTRIRVIPYRGVRQGMQLMYALKPDYVKIILNQESYISSQVLIGLNQQSLSREGLFQAVVHPDLLQNHHKEEAIVSCLSSSN</sequence>
<comment type="caution">
    <text evidence="2">The sequence shown here is derived from an EMBL/GenBank/DDBJ whole genome shotgun (WGS) entry which is preliminary data.</text>
</comment>
<keyword evidence="1" id="KW-1133">Transmembrane helix</keyword>
<keyword evidence="1" id="KW-0812">Transmembrane</keyword>
<dbReference type="EC" id="3.4.23.-" evidence="2"/>
<feature type="transmembrane region" description="Helical" evidence="1">
    <location>
        <begin position="33"/>
        <end position="52"/>
    </location>
</feature>
<feature type="transmembrane region" description="Helical" evidence="1">
    <location>
        <begin position="90"/>
        <end position="110"/>
    </location>
</feature>
<evidence type="ECO:0000313" key="2">
    <source>
        <dbReference type="EMBL" id="MDQ0164617.1"/>
    </source>
</evidence>
<dbReference type="NCBIfam" id="TIGR02854">
    <property type="entry name" value="spore_II_GA"/>
    <property type="match status" value="1"/>
</dbReference>
<dbReference type="EMBL" id="JAUSTY010000002">
    <property type="protein sequence ID" value="MDQ0164617.1"/>
    <property type="molecule type" value="Genomic_DNA"/>
</dbReference>